<dbReference type="GO" id="GO:0005886">
    <property type="term" value="C:plasma membrane"/>
    <property type="evidence" value="ECO:0007669"/>
    <property type="project" value="UniProtKB-SubCell"/>
</dbReference>
<evidence type="ECO:0000256" key="7">
    <source>
        <dbReference type="SAM" id="Phobius"/>
    </source>
</evidence>
<feature type="transmembrane region" description="Helical" evidence="7">
    <location>
        <begin position="236"/>
        <end position="256"/>
    </location>
</feature>
<proteinExistence type="predicted"/>
<dbReference type="AlphaFoldDB" id="A0A841TYU2"/>
<keyword evidence="4 7" id="KW-0812">Transmembrane</keyword>
<dbReference type="InterPro" id="IPR011701">
    <property type="entry name" value="MFS"/>
</dbReference>
<feature type="transmembrane region" description="Helical" evidence="7">
    <location>
        <begin position="40"/>
        <end position="63"/>
    </location>
</feature>
<reference evidence="9 10" key="1">
    <citation type="submission" date="2020-08" db="EMBL/GenBank/DDBJ databases">
        <title>Cohnella phylogeny.</title>
        <authorList>
            <person name="Dunlap C."/>
        </authorList>
    </citation>
    <scope>NUCLEOTIDE SEQUENCE [LARGE SCALE GENOMIC DNA]</scope>
    <source>
        <strain evidence="9 10">DSM 25239</strain>
    </source>
</reference>
<dbReference type="EMBL" id="JACJVR010000020">
    <property type="protein sequence ID" value="MBB6691030.1"/>
    <property type="molecule type" value="Genomic_DNA"/>
</dbReference>
<dbReference type="GO" id="GO:0022857">
    <property type="term" value="F:transmembrane transporter activity"/>
    <property type="evidence" value="ECO:0007669"/>
    <property type="project" value="InterPro"/>
</dbReference>
<dbReference type="InterPro" id="IPR036259">
    <property type="entry name" value="MFS_trans_sf"/>
</dbReference>
<evidence type="ECO:0000259" key="8">
    <source>
        <dbReference type="PROSITE" id="PS50850"/>
    </source>
</evidence>
<dbReference type="SUPFAM" id="SSF103473">
    <property type="entry name" value="MFS general substrate transporter"/>
    <property type="match status" value="1"/>
</dbReference>
<comment type="caution">
    <text evidence="9">The sequence shown here is derived from an EMBL/GenBank/DDBJ whole genome shotgun (WGS) entry which is preliminary data.</text>
</comment>
<feature type="transmembrane region" description="Helical" evidence="7">
    <location>
        <begin position="292"/>
        <end position="312"/>
    </location>
</feature>
<feature type="transmembrane region" description="Helical" evidence="7">
    <location>
        <begin position="70"/>
        <end position="89"/>
    </location>
</feature>
<evidence type="ECO:0000313" key="9">
    <source>
        <dbReference type="EMBL" id="MBB6691030.1"/>
    </source>
</evidence>
<dbReference type="CDD" id="cd17324">
    <property type="entry name" value="MFS_NepI_like"/>
    <property type="match status" value="1"/>
</dbReference>
<feature type="transmembrane region" description="Helical" evidence="7">
    <location>
        <begin position="95"/>
        <end position="117"/>
    </location>
</feature>
<dbReference type="PANTHER" id="PTHR43124:SF8">
    <property type="entry name" value="INNER MEMBRANE TRANSPORT PROTEIN YDHP"/>
    <property type="match status" value="1"/>
</dbReference>
<evidence type="ECO:0000256" key="6">
    <source>
        <dbReference type="ARBA" id="ARBA00023136"/>
    </source>
</evidence>
<protein>
    <submittedName>
        <fullName evidence="9">MFS transporter</fullName>
    </submittedName>
</protein>
<organism evidence="9 10">
    <name type="scientific">Cohnella xylanilytica</name>
    <dbReference type="NCBI Taxonomy" id="557555"/>
    <lineage>
        <taxon>Bacteria</taxon>
        <taxon>Bacillati</taxon>
        <taxon>Bacillota</taxon>
        <taxon>Bacilli</taxon>
        <taxon>Bacillales</taxon>
        <taxon>Paenibacillaceae</taxon>
        <taxon>Cohnella</taxon>
    </lineage>
</organism>
<feature type="transmembrane region" description="Helical" evidence="7">
    <location>
        <begin position="358"/>
        <end position="376"/>
    </location>
</feature>
<dbReference type="Gene3D" id="1.20.1250.20">
    <property type="entry name" value="MFS general substrate transporter like domains"/>
    <property type="match status" value="2"/>
</dbReference>
<feature type="domain" description="Major facilitator superfamily (MFS) profile" evidence="8">
    <location>
        <begin position="2"/>
        <end position="380"/>
    </location>
</feature>
<keyword evidence="10" id="KW-1185">Reference proteome</keyword>
<comment type="subcellular location">
    <subcellularLocation>
        <location evidence="1">Cell membrane</location>
        <topology evidence="1">Multi-pass membrane protein</topology>
    </subcellularLocation>
</comment>
<dbReference type="PANTHER" id="PTHR43124">
    <property type="entry name" value="PURINE EFFLUX PUMP PBUE"/>
    <property type="match status" value="1"/>
</dbReference>
<evidence type="ECO:0000313" key="10">
    <source>
        <dbReference type="Proteomes" id="UP000553776"/>
    </source>
</evidence>
<dbReference type="RefSeq" id="WP_185135032.1">
    <property type="nucleotide sequence ID" value="NZ_JACJVR010000020.1"/>
</dbReference>
<keyword evidence="2" id="KW-0813">Transport</keyword>
<feature type="transmembrane region" description="Helical" evidence="7">
    <location>
        <begin position="268"/>
        <end position="286"/>
    </location>
</feature>
<gene>
    <name evidence="9" type="ORF">H7B90_06395</name>
</gene>
<dbReference type="InterPro" id="IPR020846">
    <property type="entry name" value="MFS_dom"/>
</dbReference>
<dbReference type="InterPro" id="IPR050189">
    <property type="entry name" value="MFS_Efflux_Transporters"/>
</dbReference>
<evidence type="ECO:0000256" key="4">
    <source>
        <dbReference type="ARBA" id="ARBA00022692"/>
    </source>
</evidence>
<evidence type="ECO:0000256" key="2">
    <source>
        <dbReference type="ARBA" id="ARBA00022448"/>
    </source>
</evidence>
<keyword evidence="3" id="KW-1003">Cell membrane</keyword>
<evidence type="ECO:0000256" key="5">
    <source>
        <dbReference type="ARBA" id="ARBA00022989"/>
    </source>
</evidence>
<keyword evidence="6 7" id="KW-0472">Membrane</keyword>
<dbReference type="Proteomes" id="UP000553776">
    <property type="component" value="Unassembled WGS sequence"/>
</dbReference>
<keyword evidence="5 7" id="KW-1133">Transmembrane helix</keyword>
<evidence type="ECO:0000256" key="3">
    <source>
        <dbReference type="ARBA" id="ARBA00022475"/>
    </source>
</evidence>
<evidence type="ECO:0000256" key="1">
    <source>
        <dbReference type="ARBA" id="ARBA00004651"/>
    </source>
</evidence>
<name>A0A841TYU2_9BACL</name>
<sequence>MPLAIYVLGLMIFSMTTSEFMVAGIMPSLSEEFGVSVAAIGYLISAYAAGMIVGGPLLTIGLLKVPRKKAFLTLAFLFLAGQTLGALAPSYELMMAARILTGIASSACFGVSIAIALTLVRPEQSGRAASIVLGGLMVATAVGLPAAMLFDQHWGWRSSFWAVDVLVLVSGLMGLFLIPSSPKEDSASVSIRGELAAFKNRHLWAAYATSMLIIGATFAAFSYFSPILTDLAGFDAGMVPLLLGIYGVATVVGNTVTGRLADRYMMPILIIGLTVLAAALVLFGVFAASPVIAVAAVVVIGLSGVTMNPAMVTRVSRVSNSGPLVSTFHVSVVNFGIVVGSAIGGMTIDRGMGLASPLWVGAGLAAIGLLSLLPYLNKGKATATETPPAAETGKSCA</sequence>
<feature type="transmembrane region" description="Helical" evidence="7">
    <location>
        <begin position="160"/>
        <end position="182"/>
    </location>
</feature>
<dbReference type="PROSITE" id="PS50850">
    <property type="entry name" value="MFS"/>
    <property type="match status" value="1"/>
</dbReference>
<dbReference type="Pfam" id="PF07690">
    <property type="entry name" value="MFS_1"/>
    <property type="match status" value="1"/>
</dbReference>
<feature type="transmembrane region" description="Helical" evidence="7">
    <location>
        <begin position="324"/>
        <end position="346"/>
    </location>
</feature>
<feature type="transmembrane region" description="Helical" evidence="7">
    <location>
        <begin position="129"/>
        <end position="148"/>
    </location>
</feature>
<accession>A0A841TYU2</accession>
<feature type="transmembrane region" description="Helical" evidence="7">
    <location>
        <begin position="203"/>
        <end position="224"/>
    </location>
</feature>